<dbReference type="InterPro" id="IPR025314">
    <property type="entry name" value="DUF4219"/>
</dbReference>
<dbReference type="Pfam" id="PF13961">
    <property type="entry name" value="DUF4219"/>
    <property type="match status" value="1"/>
</dbReference>
<reference evidence="3 4" key="1">
    <citation type="journal article" date="2015" name="Sci. Rep.">
        <title>The power of single molecule real-time sequencing technology in the de novo assembly of a eukaryotic genome.</title>
        <authorList>
            <person name="Sakai H."/>
            <person name="Naito K."/>
            <person name="Ogiso-Tanaka E."/>
            <person name="Takahashi Y."/>
            <person name="Iseki K."/>
            <person name="Muto C."/>
            <person name="Satou K."/>
            <person name="Teruya K."/>
            <person name="Shiroma A."/>
            <person name="Shimoji M."/>
            <person name="Hirano T."/>
            <person name="Itoh T."/>
            <person name="Kaga A."/>
            <person name="Tomooka N."/>
        </authorList>
    </citation>
    <scope>NUCLEOTIDE SEQUENCE [LARGE SCALE GENOMIC DNA]</scope>
    <source>
        <strain evidence="4">cv. Shumari</strain>
    </source>
</reference>
<evidence type="ECO:0000313" key="2">
    <source>
        <dbReference type="EMBL" id="BAT83362.1"/>
    </source>
</evidence>
<protein>
    <recommendedName>
        <fullName evidence="1">DUF4219 domain-containing protein</fullName>
    </recommendedName>
</protein>
<dbReference type="AlphaFoldDB" id="A0A0S3RX71"/>
<name>A0A0S3RX71_PHAAN</name>
<keyword evidence="4" id="KW-1185">Reference proteome</keyword>
<sequence>MAGHQTQVYAEGASINRPPLFTGDNYAFWKVRMEIFMGSVDRGIWEAVLNGPYIPKRTVDGVEVEKPYFNWTPEENRRAQFDIKARNIISSAVVLDEFYRISVCKTA</sequence>
<accession>A0A0S3RX71</accession>
<dbReference type="EMBL" id="AP015037">
    <property type="protein sequence ID" value="BAT83362.1"/>
    <property type="molecule type" value="Genomic_DNA"/>
</dbReference>
<proteinExistence type="predicted"/>
<feature type="domain" description="DUF4219" evidence="1">
    <location>
        <begin position="21"/>
        <end position="48"/>
    </location>
</feature>
<feature type="non-terminal residue" evidence="3">
    <location>
        <position position="107"/>
    </location>
</feature>
<gene>
    <name evidence="3" type="primary">Vigan.04G270400</name>
    <name evidence="2" type="synonym">Vigan.04G049900</name>
    <name evidence="2" type="ORF">VIGAN_04049900</name>
    <name evidence="3" type="ORF">VIGAN_04270400</name>
</gene>
<evidence type="ECO:0000313" key="3">
    <source>
        <dbReference type="EMBL" id="BAT85190.1"/>
    </source>
</evidence>
<dbReference type="Proteomes" id="UP000291084">
    <property type="component" value="Chromosome 4"/>
</dbReference>
<evidence type="ECO:0000259" key="1">
    <source>
        <dbReference type="Pfam" id="PF13961"/>
    </source>
</evidence>
<organism evidence="3 4">
    <name type="scientific">Vigna angularis var. angularis</name>
    <dbReference type="NCBI Taxonomy" id="157739"/>
    <lineage>
        <taxon>Eukaryota</taxon>
        <taxon>Viridiplantae</taxon>
        <taxon>Streptophyta</taxon>
        <taxon>Embryophyta</taxon>
        <taxon>Tracheophyta</taxon>
        <taxon>Spermatophyta</taxon>
        <taxon>Magnoliopsida</taxon>
        <taxon>eudicotyledons</taxon>
        <taxon>Gunneridae</taxon>
        <taxon>Pentapetalae</taxon>
        <taxon>rosids</taxon>
        <taxon>fabids</taxon>
        <taxon>Fabales</taxon>
        <taxon>Fabaceae</taxon>
        <taxon>Papilionoideae</taxon>
        <taxon>50 kb inversion clade</taxon>
        <taxon>NPAAA clade</taxon>
        <taxon>indigoferoid/millettioid clade</taxon>
        <taxon>Phaseoleae</taxon>
        <taxon>Vigna</taxon>
    </lineage>
</organism>
<evidence type="ECO:0000313" key="4">
    <source>
        <dbReference type="Proteomes" id="UP000291084"/>
    </source>
</evidence>
<dbReference type="EMBL" id="AP015037">
    <property type="protein sequence ID" value="BAT85190.1"/>
    <property type="molecule type" value="Genomic_DNA"/>
</dbReference>
<dbReference type="OrthoDB" id="1932348at2759"/>